<reference evidence="8 9" key="1">
    <citation type="submission" date="2017-05" db="EMBL/GenBank/DDBJ databases">
        <authorList>
            <person name="Varghese N."/>
            <person name="Submissions S."/>
        </authorList>
    </citation>
    <scope>NUCLEOTIDE SEQUENCE [LARGE SCALE GENOMIC DNA]</scope>
    <source>
        <strain evidence="8 9">DSM 45474</strain>
    </source>
</reference>
<dbReference type="Proteomes" id="UP000315636">
    <property type="component" value="Unassembled WGS sequence"/>
</dbReference>
<dbReference type="InterPro" id="IPR036259">
    <property type="entry name" value="MFS_trans_sf"/>
</dbReference>
<protein>
    <submittedName>
        <fullName evidence="8">Major Facilitator Superfamily protein</fullName>
    </submittedName>
</protein>
<evidence type="ECO:0000256" key="4">
    <source>
        <dbReference type="ARBA" id="ARBA00022989"/>
    </source>
</evidence>
<dbReference type="PROSITE" id="PS50850">
    <property type="entry name" value="MFS"/>
    <property type="match status" value="1"/>
</dbReference>
<feature type="domain" description="Major facilitator superfamily (MFS) profile" evidence="7">
    <location>
        <begin position="8"/>
        <end position="459"/>
    </location>
</feature>
<feature type="transmembrane region" description="Helical" evidence="6">
    <location>
        <begin position="349"/>
        <end position="367"/>
    </location>
</feature>
<dbReference type="Pfam" id="PF07690">
    <property type="entry name" value="MFS_1"/>
    <property type="match status" value="1"/>
</dbReference>
<feature type="transmembrane region" description="Helical" evidence="6">
    <location>
        <begin position="431"/>
        <end position="454"/>
    </location>
</feature>
<name>A0A521BM82_9BACL</name>
<gene>
    <name evidence="8" type="ORF">SAMN06264849_102205</name>
</gene>
<feature type="transmembrane region" description="Helical" evidence="6">
    <location>
        <begin position="227"/>
        <end position="244"/>
    </location>
</feature>
<organism evidence="8 9">
    <name type="scientific">Melghirimyces algeriensis</name>
    <dbReference type="NCBI Taxonomy" id="910412"/>
    <lineage>
        <taxon>Bacteria</taxon>
        <taxon>Bacillati</taxon>
        <taxon>Bacillota</taxon>
        <taxon>Bacilli</taxon>
        <taxon>Bacillales</taxon>
        <taxon>Thermoactinomycetaceae</taxon>
        <taxon>Melghirimyces</taxon>
    </lineage>
</organism>
<dbReference type="EMBL" id="FXTI01000002">
    <property type="protein sequence ID" value="SMO48267.1"/>
    <property type="molecule type" value="Genomic_DNA"/>
</dbReference>
<dbReference type="InterPro" id="IPR011701">
    <property type="entry name" value="MFS"/>
</dbReference>
<feature type="transmembrane region" description="Helical" evidence="6">
    <location>
        <begin position="132"/>
        <end position="153"/>
    </location>
</feature>
<keyword evidence="5 6" id="KW-0472">Membrane</keyword>
<dbReference type="SUPFAM" id="SSF103473">
    <property type="entry name" value="MFS general substrate transporter"/>
    <property type="match status" value="1"/>
</dbReference>
<evidence type="ECO:0000256" key="1">
    <source>
        <dbReference type="ARBA" id="ARBA00004651"/>
    </source>
</evidence>
<evidence type="ECO:0000256" key="2">
    <source>
        <dbReference type="ARBA" id="ARBA00022448"/>
    </source>
</evidence>
<proteinExistence type="predicted"/>
<feature type="transmembrane region" description="Helical" evidence="6">
    <location>
        <begin position="12"/>
        <end position="31"/>
    </location>
</feature>
<feature type="transmembrane region" description="Helical" evidence="6">
    <location>
        <begin position="43"/>
        <end position="62"/>
    </location>
</feature>
<keyword evidence="4 6" id="KW-1133">Transmembrane helix</keyword>
<dbReference type="InterPro" id="IPR020846">
    <property type="entry name" value="MFS_dom"/>
</dbReference>
<dbReference type="AlphaFoldDB" id="A0A521BM82"/>
<dbReference type="PANTHER" id="PTHR23501:SF190">
    <property type="entry name" value="MAJOR FACILITATOR SUPERFAMILY MFS_1"/>
    <property type="match status" value="1"/>
</dbReference>
<evidence type="ECO:0000256" key="5">
    <source>
        <dbReference type="ARBA" id="ARBA00023136"/>
    </source>
</evidence>
<evidence type="ECO:0000313" key="8">
    <source>
        <dbReference type="EMBL" id="SMO48267.1"/>
    </source>
</evidence>
<dbReference type="GO" id="GO:0022857">
    <property type="term" value="F:transmembrane transporter activity"/>
    <property type="evidence" value="ECO:0007669"/>
    <property type="project" value="InterPro"/>
</dbReference>
<keyword evidence="3 6" id="KW-0812">Transmembrane</keyword>
<feature type="transmembrane region" description="Helical" evidence="6">
    <location>
        <begin position="74"/>
        <end position="96"/>
    </location>
</feature>
<keyword evidence="2" id="KW-0813">Transport</keyword>
<feature type="transmembrane region" description="Helical" evidence="6">
    <location>
        <begin position="325"/>
        <end position="343"/>
    </location>
</feature>
<feature type="transmembrane region" description="Helical" evidence="6">
    <location>
        <begin position="264"/>
        <end position="289"/>
    </location>
</feature>
<comment type="subcellular location">
    <subcellularLocation>
        <location evidence="1">Cell membrane</location>
        <topology evidence="1">Multi-pass membrane protein</topology>
    </subcellularLocation>
</comment>
<feature type="transmembrane region" description="Helical" evidence="6">
    <location>
        <begin position="159"/>
        <end position="176"/>
    </location>
</feature>
<evidence type="ECO:0000256" key="6">
    <source>
        <dbReference type="SAM" id="Phobius"/>
    </source>
</evidence>
<feature type="transmembrane region" description="Helical" evidence="6">
    <location>
        <begin position="102"/>
        <end position="120"/>
    </location>
</feature>
<dbReference type="OrthoDB" id="102502at2"/>
<feature type="transmembrane region" description="Helical" evidence="6">
    <location>
        <begin position="388"/>
        <end position="411"/>
    </location>
</feature>
<evidence type="ECO:0000313" key="9">
    <source>
        <dbReference type="Proteomes" id="UP000315636"/>
    </source>
</evidence>
<dbReference type="PANTHER" id="PTHR23501">
    <property type="entry name" value="MAJOR FACILITATOR SUPERFAMILY"/>
    <property type="match status" value="1"/>
</dbReference>
<keyword evidence="9" id="KW-1185">Reference proteome</keyword>
<dbReference type="GO" id="GO:0005886">
    <property type="term" value="C:plasma membrane"/>
    <property type="evidence" value="ECO:0007669"/>
    <property type="project" value="UniProtKB-SubCell"/>
</dbReference>
<evidence type="ECO:0000259" key="7">
    <source>
        <dbReference type="PROSITE" id="PS50850"/>
    </source>
</evidence>
<accession>A0A521BM82</accession>
<dbReference type="RefSeq" id="WP_142504509.1">
    <property type="nucleotide sequence ID" value="NZ_FXTI01000002.1"/>
</dbReference>
<dbReference type="Gene3D" id="1.20.1720.10">
    <property type="entry name" value="Multidrug resistance protein D"/>
    <property type="match status" value="1"/>
</dbReference>
<evidence type="ECO:0000256" key="3">
    <source>
        <dbReference type="ARBA" id="ARBA00022692"/>
    </source>
</evidence>
<sequence length="465" mass="50759">MSDKRRWTVDSYVIAIFLSALDISIVSPSLTVIASDLGFPVRGVIWVIALHLAVFVLALPLMERWGNLSGRQNWFAVSLSLFALGSLTAGVSNSWLTLIGGRVIQALGAGGVVPPLSVGLRRLIHHRRRPLGLVIHALFGGLFIIIPFLSSSITWHYGWRWIFLVNIPVAVVVYILSHRFSLSGSYRTPSYQTTGLFYFAAILLLAMIAVSQLNPEMGWRMLVDPRFLPFAVLAAGLMIPLMMVEHQAESPFFKPHLLIDPHLIGVHFAVMLAGCTWVAVVLVPGWMVAVFDQPQGTGGIFLSIVAGAAWFTLPISRRIFSRWEVQTGLALGFFFTAAAYFSLTLVQDLVSLATVLVILGVGLGFTLSSPVHELLFQTVSMRQIKSGLMMVAMFRATGGAMALVIIGLFFFEPSAADWNAWGLGLPPIWKQGFQMGMLTAGGVAVLGFILSLLLSIPLKGKQEPE</sequence>
<feature type="transmembrane region" description="Helical" evidence="6">
    <location>
        <begin position="295"/>
        <end position="313"/>
    </location>
</feature>
<feature type="transmembrane region" description="Helical" evidence="6">
    <location>
        <begin position="196"/>
        <end position="215"/>
    </location>
</feature>